<dbReference type="SUPFAM" id="SSF52833">
    <property type="entry name" value="Thioredoxin-like"/>
    <property type="match status" value="1"/>
</dbReference>
<dbReference type="OrthoDB" id="2121326at2759"/>
<dbReference type="InterPro" id="IPR005746">
    <property type="entry name" value="Thioredoxin"/>
</dbReference>
<sequence>MAAAAVAAPPCPAPPRGLRCAKTVPFPSSAAAPSRGRVVYGSSYARRWQCRRWAHRPDAATTRIRRPTARRTAALRVTCAYSPGAERITACSWNEYVICSDVPVLIEFWASWCGPCKMVTRIVDEIAQEYAGRIKCYKLDTDDYPQVATAYSIDRIPTVLLFKDGEKIHSITGTLPKAVYVKAIEKSISEQ</sequence>
<dbReference type="PANTHER" id="PTHR45663:SF21">
    <property type="entry name" value="THIOREDOXIN M3, CHLOROPLASTIC"/>
    <property type="match status" value="1"/>
</dbReference>
<evidence type="ECO:0000256" key="5">
    <source>
        <dbReference type="ARBA" id="ARBA00023284"/>
    </source>
</evidence>
<keyword evidence="2" id="KW-0809">Transit peptide</keyword>
<dbReference type="EMBL" id="CM027685">
    <property type="protein sequence ID" value="KAG0525816.1"/>
    <property type="molecule type" value="Genomic_DNA"/>
</dbReference>
<comment type="caution">
    <text evidence="7">The sequence shown here is derived from an EMBL/GenBank/DDBJ whole genome shotgun (WGS) entry which is preliminary data.</text>
</comment>
<keyword evidence="1" id="KW-0813">Transport</keyword>
<feature type="domain" description="Thioredoxin" evidence="6">
    <location>
        <begin position="68"/>
        <end position="189"/>
    </location>
</feature>
<name>A0A921QS08_SORBI</name>
<dbReference type="NCBIfam" id="TIGR01068">
    <property type="entry name" value="thioredoxin"/>
    <property type="match status" value="1"/>
</dbReference>
<evidence type="ECO:0000256" key="1">
    <source>
        <dbReference type="ARBA" id="ARBA00022448"/>
    </source>
</evidence>
<proteinExistence type="predicted"/>
<evidence type="ECO:0000313" key="7">
    <source>
        <dbReference type="EMBL" id="KAG0525817.1"/>
    </source>
</evidence>
<dbReference type="FunFam" id="3.40.30.10:FF:000001">
    <property type="entry name" value="Thioredoxin"/>
    <property type="match status" value="1"/>
</dbReference>
<accession>A0A921QS08</accession>
<dbReference type="Gramene" id="EES12176">
    <property type="protein sequence ID" value="EES12176"/>
    <property type="gene ID" value="SORBI_3006G082100"/>
</dbReference>
<dbReference type="InterPro" id="IPR036249">
    <property type="entry name" value="Thioredoxin-like_sf"/>
</dbReference>
<dbReference type="OMA" id="RCAKTVP"/>
<gene>
    <name evidence="7" type="ORF">BDA96_06G090000</name>
</gene>
<dbReference type="AlphaFoldDB" id="A0A921QS08"/>
<dbReference type="PROSITE" id="PS00194">
    <property type="entry name" value="THIOREDOXIN_1"/>
    <property type="match status" value="1"/>
</dbReference>
<evidence type="ECO:0000313" key="8">
    <source>
        <dbReference type="Proteomes" id="UP000807115"/>
    </source>
</evidence>
<evidence type="ECO:0000256" key="4">
    <source>
        <dbReference type="ARBA" id="ARBA00023157"/>
    </source>
</evidence>
<dbReference type="Proteomes" id="UP000807115">
    <property type="component" value="Chromosome 6"/>
</dbReference>
<evidence type="ECO:0000259" key="6">
    <source>
        <dbReference type="PROSITE" id="PS51352"/>
    </source>
</evidence>
<reference evidence="7" key="2">
    <citation type="submission" date="2020-10" db="EMBL/GenBank/DDBJ databases">
        <authorList>
            <person name="Cooper E.A."/>
            <person name="Brenton Z.W."/>
            <person name="Flinn B.S."/>
            <person name="Jenkins J."/>
            <person name="Shu S."/>
            <person name="Flowers D."/>
            <person name="Luo F."/>
            <person name="Wang Y."/>
            <person name="Xia P."/>
            <person name="Barry K."/>
            <person name="Daum C."/>
            <person name="Lipzen A."/>
            <person name="Yoshinaga Y."/>
            <person name="Schmutz J."/>
            <person name="Saski C."/>
            <person name="Vermerris W."/>
            <person name="Kresovich S."/>
        </authorList>
    </citation>
    <scope>NUCLEOTIDE SEQUENCE</scope>
</reference>
<dbReference type="InterPro" id="IPR013766">
    <property type="entry name" value="Thioredoxin_domain"/>
</dbReference>
<evidence type="ECO:0000256" key="3">
    <source>
        <dbReference type="ARBA" id="ARBA00022982"/>
    </source>
</evidence>
<dbReference type="GO" id="GO:0015035">
    <property type="term" value="F:protein-disulfide reductase activity"/>
    <property type="evidence" value="ECO:0007669"/>
    <property type="project" value="InterPro"/>
</dbReference>
<keyword evidence="3" id="KW-0249">Electron transport</keyword>
<reference evidence="7" key="1">
    <citation type="journal article" date="2019" name="BMC Genomics">
        <title>A new reference genome for Sorghum bicolor reveals high levels of sequence similarity between sweet and grain genotypes: implications for the genetics of sugar metabolism.</title>
        <authorList>
            <person name="Cooper E.A."/>
            <person name="Brenton Z.W."/>
            <person name="Flinn B.S."/>
            <person name="Jenkins J."/>
            <person name="Shu S."/>
            <person name="Flowers D."/>
            <person name="Luo F."/>
            <person name="Wang Y."/>
            <person name="Xia P."/>
            <person name="Barry K."/>
            <person name="Daum C."/>
            <person name="Lipzen A."/>
            <person name="Yoshinaga Y."/>
            <person name="Schmutz J."/>
            <person name="Saski C."/>
            <person name="Vermerris W."/>
            <person name="Kresovich S."/>
        </authorList>
    </citation>
    <scope>NUCLEOTIDE SEQUENCE</scope>
</reference>
<keyword evidence="5" id="KW-0676">Redox-active center</keyword>
<dbReference type="Gene3D" id="3.40.30.10">
    <property type="entry name" value="Glutaredoxin"/>
    <property type="match status" value="1"/>
</dbReference>
<evidence type="ECO:0000256" key="2">
    <source>
        <dbReference type="ARBA" id="ARBA00022946"/>
    </source>
</evidence>
<protein>
    <recommendedName>
        <fullName evidence="6">Thioredoxin domain-containing protein</fullName>
    </recommendedName>
</protein>
<dbReference type="PANTHER" id="PTHR45663">
    <property type="entry name" value="GEO12009P1"/>
    <property type="match status" value="1"/>
</dbReference>
<dbReference type="PRINTS" id="PR00421">
    <property type="entry name" value="THIOREDOXIN"/>
</dbReference>
<dbReference type="Pfam" id="PF00085">
    <property type="entry name" value="Thioredoxin"/>
    <property type="match status" value="1"/>
</dbReference>
<organism evidence="7 8">
    <name type="scientific">Sorghum bicolor</name>
    <name type="common">Sorghum</name>
    <name type="synonym">Sorghum vulgare</name>
    <dbReference type="NCBI Taxonomy" id="4558"/>
    <lineage>
        <taxon>Eukaryota</taxon>
        <taxon>Viridiplantae</taxon>
        <taxon>Streptophyta</taxon>
        <taxon>Embryophyta</taxon>
        <taxon>Tracheophyta</taxon>
        <taxon>Spermatophyta</taxon>
        <taxon>Magnoliopsida</taxon>
        <taxon>Liliopsida</taxon>
        <taxon>Poales</taxon>
        <taxon>Poaceae</taxon>
        <taxon>PACMAD clade</taxon>
        <taxon>Panicoideae</taxon>
        <taxon>Andropogonodae</taxon>
        <taxon>Andropogoneae</taxon>
        <taxon>Sorghinae</taxon>
        <taxon>Sorghum</taxon>
    </lineage>
</organism>
<dbReference type="InterPro" id="IPR017937">
    <property type="entry name" value="Thioredoxin_CS"/>
</dbReference>
<dbReference type="CDD" id="cd02947">
    <property type="entry name" value="TRX_family"/>
    <property type="match status" value="1"/>
</dbReference>
<dbReference type="KEGG" id="sbi:8074005"/>
<dbReference type="PROSITE" id="PS51352">
    <property type="entry name" value="THIOREDOXIN_2"/>
    <property type="match status" value="1"/>
</dbReference>
<dbReference type="EMBL" id="CM027685">
    <property type="protein sequence ID" value="KAG0525817.1"/>
    <property type="molecule type" value="Genomic_DNA"/>
</dbReference>
<keyword evidence="4" id="KW-1015">Disulfide bond</keyword>